<dbReference type="Proteomes" id="UP001108029">
    <property type="component" value="Unassembled WGS sequence"/>
</dbReference>
<evidence type="ECO:0000256" key="2">
    <source>
        <dbReference type="ARBA" id="ARBA00001947"/>
    </source>
</evidence>
<feature type="region of interest" description="Disordered" evidence="10">
    <location>
        <begin position="208"/>
        <end position="242"/>
    </location>
</feature>
<accession>A0A9Q3VNX8</accession>
<dbReference type="InterPro" id="IPR001303">
    <property type="entry name" value="Aldolase_II/adducin_N"/>
</dbReference>
<evidence type="ECO:0000256" key="3">
    <source>
        <dbReference type="ARBA" id="ARBA00010037"/>
    </source>
</evidence>
<comment type="similarity">
    <text evidence="3">Belongs to the aldolase class II family. AraD/FucA subfamily.</text>
</comment>
<dbReference type="SMART" id="SM01007">
    <property type="entry name" value="Aldolase_II"/>
    <property type="match status" value="1"/>
</dbReference>
<dbReference type="PANTHER" id="PTHR22789">
    <property type="entry name" value="FUCULOSE PHOSPHATE ALDOLASE"/>
    <property type="match status" value="1"/>
</dbReference>
<evidence type="ECO:0000256" key="7">
    <source>
        <dbReference type="ARBA" id="ARBA00023235"/>
    </source>
</evidence>
<gene>
    <name evidence="12" type="primary">araD</name>
    <name evidence="12" type="ORF">LJ657_11820</name>
</gene>
<evidence type="ECO:0000256" key="1">
    <source>
        <dbReference type="ARBA" id="ARBA00001726"/>
    </source>
</evidence>
<dbReference type="GO" id="GO:0008742">
    <property type="term" value="F:L-ribulose-phosphate 4-epimerase activity"/>
    <property type="evidence" value="ECO:0007669"/>
    <property type="project" value="UniProtKB-EC"/>
</dbReference>
<evidence type="ECO:0000256" key="9">
    <source>
        <dbReference type="ARBA" id="ARBA00032206"/>
    </source>
</evidence>
<organism evidence="12 13">
    <name type="scientific">Streptomyces guryensis</name>
    <dbReference type="NCBI Taxonomy" id="2886947"/>
    <lineage>
        <taxon>Bacteria</taxon>
        <taxon>Bacillati</taxon>
        <taxon>Actinomycetota</taxon>
        <taxon>Actinomycetes</taxon>
        <taxon>Kitasatosporales</taxon>
        <taxon>Streptomycetaceae</taxon>
        <taxon>Streptomyces</taxon>
    </lineage>
</organism>
<dbReference type="FunFam" id="3.40.225.10:FF:000001">
    <property type="entry name" value="L-ribulose-5-phosphate 4-epimerase UlaF"/>
    <property type="match status" value="1"/>
</dbReference>
<sequence>MPTAVQESLRQEVLEANLAIPQVGLATLTWGNVSGVDREAGVFVIKPSGVRYEDLTADHLVTVRLSDGAVVDGDLRPSTDTETHRCLYLAFPSIGGITHTHSTHAVAFAQAGRDIPVLGTTHADTFNGPVSVTRNLTEEECLRDYEYNTGRVIVDLLDGDDQRAVEVPAALVAGHGPFTWGATARKSLEHAIICEAVADIALHTLSLNPSGPPPPHLLNRHYTRKHGPDAYYGNPDMTPTSS</sequence>
<evidence type="ECO:0000313" key="12">
    <source>
        <dbReference type="EMBL" id="MCD9874355.1"/>
    </source>
</evidence>
<dbReference type="Gene3D" id="3.40.225.10">
    <property type="entry name" value="Class II aldolase/adducin N-terminal domain"/>
    <property type="match status" value="1"/>
</dbReference>
<keyword evidence="13" id="KW-1185">Reference proteome</keyword>
<feature type="domain" description="Class II aldolase/adducin N-terminal" evidence="11">
    <location>
        <begin position="11"/>
        <end position="202"/>
    </location>
</feature>
<dbReference type="NCBIfam" id="NF006047">
    <property type="entry name" value="PRK08193.1"/>
    <property type="match status" value="1"/>
</dbReference>
<evidence type="ECO:0000256" key="6">
    <source>
        <dbReference type="ARBA" id="ARBA00022833"/>
    </source>
</evidence>
<dbReference type="AlphaFoldDB" id="A0A9Q3VNX8"/>
<evidence type="ECO:0000256" key="5">
    <source>
        <dbReference type="ARBA" id="ARBA00022723"/>
    </source>
</evidence>
<comment type="cofactor">
    <cofactor evidence="2">
        <name>Zn(2+)</name>
        <dbReference type="ChEBI" id="CHEBI:29105"/>
    </cofactor>
</comment>
<dbReference type="PANTHER" id="PTHR22789:SF8">
    <property type="entry name" value="L-RIBULOSE-5-PHOSPHATE 4-EPIMERASE SGBE"/>
    <property type="match status" value="1"/>
</dbReference>
<dbReference type="RefSeq" id="WP_232648400.1">
    <property type="nucleotide sequence ID" value="NZ_JAJSBI010000004.1"/>
</dbReference>
<comment type="caution">
    <text evidence="12">The sequence shown here is derived from an EMBL/GenBank/DDBJ whole genome shotgun (WGS) entry which is preliminary data.</text>
</comment>
<dbReference type="GO" id="GO:0016832">
    <property type="term" value="F:aldehyde-lyase activity"/>
    <property type="evidence" value="ECO:0007669"/>
    <property type="project" value="TreeGrafter"/>
</dbReference>
<keyword evidence="7 12" id="KW-0413">Isomerase</keyword>
<dbReference type="EMBL" id="JAJSBI010000004">
    <property type="protein sequence ID" value="MCD9874355.1"/>
    <property type="molecule type" value="Genomic_DNA"/>
</dbReference>
<keyword evidence="6" id="KW-0862">Zinc</keyword>
<evidence type="ECO:0000256" key="8">
    <source>
        <dbReference type="ARBA" id="ARBA00023277"/>
    </source>
</evidence>
<dbReference type="Pfam" id="PF00596">
    <property type="entry name" value="Aldolase_II"/>
    <property type="match status" value="1"/>
</dbReference>
<dbReference type="EC" id="5.1.3.4" evidence="4"/>
<evidence type="ECO:0000259" key="11">
    <source>
        <dbReference type="SMART" id="SM01007"/>
    </source>
</evidence>
<evidence type="ECO:0000256" key="10">
    <source>
        <dbReference type="SAM" id="MobiDB-lite"/>
    </source>
</evidence>
<dbReference type="SUPFAM" id="SSF53639">
    <property type="entry name" value="AraD/HMP-PK domain-like"/>
    <property type="match status" value="1"/>
</dbReference>
<reference evidence="12" key="1">
    <citation type="submission" date="2021-12" db="EMBL/GenBank/DDBJ databases">
        <authorList>
            <person name="Lee J.-H."/>
            <person name="Kim S.-B."/>
        </authorList>
    </citation>
    <scope>NUCLEOTIDE SEQUENCE</scope>
    <source>
        <strain evidence="12">NR30</strain>
    </source>
</reference>
<keyword evidence="8" id="KW-0119">Carbohydrate metabolism</keyword>
<evidence type="ECO:0000256" key="4">
    <source>
        <dbReference type="ARBA" id="ARBA00013186"/>
    </source>
</evidence>
<dbReference type="InterPro" id="IPR036409">
    <property type="entry name" value="Aldolase_II/adducin_N_sf"/>
</dbReference>
<evidence type="ECO:0000313" key="13">
    <source>
        <dbReference type="Proteomes" id="UP001108029"/>
    </source>
</evidence>
<dbReference type="GO" id="GO:0005829">
    <property type="term" value="C:cytosol"/>
    <property type="evidence" value="ECO:0007669"/>
    <property type="project" value="TreeGrafter"/>
</dbReference>
<name>A0A9Q3VNX8_9ACTN</name>
<keyword evidence="5" id="KW-0479">Metal-binding</keyword>
<dbReference type="InterPro" id="IPR050197">
    <property type="entry name" value="Aldolase_class_II_sugar_metab"/>
</dbReference>
<comment type="catalytic activity">
    <reaction evidence="1">
        <text>L-ribulose 5-phosphate = D-xylulose 5-phosphate</text>
        <dbReference type="Rhea" id="RHEA:22368"/>
        <dbReference type="ChEBI" id="CHEBI:57737"/>
        <dbReference type="ChEBI" id="CHEBI:58226"/>
        <dbReference type="EC" id="5.1.3.4"/>
    </reaction>
</comment>
<dbReference type="GO" id="GO:0046872">
    <property type="term" value="F:metal ion binding"/>
    <property type="evidence" value="ECO:0007669"/>
    <property type="project" value="UniProtKB-KW"/>
</dbReference>
<proteinExistence type="inferred from homology"/>
<protein>
    <recommendedName>
        <fullName evidence="4">L-ribulose-5-phosphate 4-epimerase</fullName>
        <ecNumber evidence="4">5.1.3.4</ecNumber>
    </recommendedName>
    <alternativeName>
        <fullName evidence="9">Phosphoribulose isomerase</fullName>
    </alternativeName>
</protein>
<dbReference type="GO" id="GO:0019323">
    <property type="term" value="P:pentose catabolic process"/>
    <property type="evidence" value="ECO:0007669"/>
    <property type="project" value="TreeGrafter"/>
</dbReference>